<protein>
    <recommendedName>
        <fullName evidence="2">Neprosin PEP catalytic domain-containing protein</fullName>
    </recommendedName>
</protein>
<gene>
    <name evidence="3" type="ORF">SO802_008840</name>
</gene>
<dbReference type="PANTHER" id="PTHR31589">
    <property type="entry name" value="PROTEIN, PUTATIVE (DUF239)-RELATED-RELATED"/>
    <property type="match status" value="1"/>
</dbReference>
<evidence type="ECO:0000313" key="3">
    <source>
        <dbReference type="EMBL" id="KAL0007338.1"/>
    </source>
</evidence>
<feature type="domain" description="Neprosin PEP catalytic" evidence="2">
    <location>
        <begin position="165"/>
        <end position="426"/>
    </location>
</feature>
<dbReference type="PANTHER" id="PTHR31589:SF24">
    <property type="entry name" value="OS07G0205500 PROTEIN"/>
    <property type="match status" value="1"/>
</dbReference>
<keyword evidence="4" id="KW-1185">Reference proteome</keyword>
<organism evidence="3 4">
    <name type="scientific">Lithocarpus litseifolius</name>
    <dbReference type="NCBI Taxonomy" id="425828"/>
    <lineage>
        <taxon>Eukaryota</taxon>
        <taxon>Viridiplantae</taxon>
        <taxon>Streptophyta</taxon>
        <taxon>Embryophyta</taxon>
        <taxon>Tracheophyta</taxon>
        <taxon>Spermatophyta</taxon>
        <taxon>Magnoliopsida</taxon>
        <taxon>eudicotyledons</taxon>
        <taxon>Gunneridae</taxon>
        <taxon>Pentapetalae</taxon>
        <taxon>rosids</taxon>
        <taxon>fabids</taxon>
        <taxon>Fagales</taxon>
        <taxon>Fagaceae</taxon>
        <taxon>Lithocarpus</taxon>
    </lineage>
</organism>
<dbReference type="Gene3D" id="3.90.1320.10">
    <property type="entry name" value="Outer-capsid protein sigma 3, large lobe"/>
    <property type="match status" value="1"/>
</dbReference>
<comment type="caution">
    <text evidence="3">The sequence shown here is derived from an EMBL/GenBank/DDBJ whole genome shotgun (WGS) entry which is preliminary data.</text>
</comment>
<dbReference type="AlphaFoldDB" id="A0AAW2D9S3"/>
<dbReference type="Pfam" id="PF14365">
    <property type="entry name" value="Neprosin_AP"/>
    <property type="match status" value="1"/>
</dbReference>
<dbReference type="EMBL" id="JAZDWU010000003">
    <property type="protein sequence ID" value="KAL0007338.1"/>
    <property type="molecule type" value="Genomic_DNA"/>
</dbReference>
<dbReference type="InterPro" id="IPR004314">
    <property type="entry name" value="Neprosin"/>
</dbReference>
<evidence type="ECO:0000313" key="4">
    <source>
        <dbReference type="Proteomes" id="UP001459277"/>
    </source>
</evidence>
<evidence type="ECO:0000259" key="2">
    <source>
        <dbReference type="PROSITE" id="PS52045"/>
    </source>
</evidence>
<dbReference type="Pfam" id="PF03080">
    <property type="entry name" value="Neprosin"/>
    <property type="match status" value="1"/>
</dbReference>
<reference evidence="3 4" key="1">
    <citation type="submission" date="2024-01" db="EMBL/GenBank/DDBJ databases">
        <title>A telomere-to-telomere, gap-free genome of sweet tea (Lithocarpus litseifolius).</title>
        <authorList>
            <person name="Zhou J."/>
        </authorList>
    </citation>
    <scope>NUCLEOTIDE SEQUENCE [LARGE SCALE GENOMIC DNA]</scope>
    <source>
        <strain evidence="3">Zhou-2022a</strain>
        <tissue evidence="3">Leaf</tissue>
    </source>
</reference>
<evidence type="ECO:0000256" key="1">
    <source>
        <dbReference type="SAM" id="SignalP"/>
    </source>
</evidence>
<feature type="chain" id="PRO_5043912515" description="Neprosin PEP catalytic domain-containing protein" evidence="1">
    <location>
        <begin position="31"/>
        <end position="426"/>
    </location>
</feature>
<dbReference type="Proteomes" id="UP001459277">
    <property type="component" value="Unassembled WGS sequence"/>
</dbReference>
<dbReference type="InterPro" id="IPR053168">
    <property type="entry name" value="Glutamic_endopeptidase"/>
</dbReference>
<dbReference type="InterPro" id="IPR025521">
    <property type="entry name" value="Neprosin_propep"/>
</dbReference>
<name>A0AAW2D9S3_9ROSI</name>
<sequence>MALHCGSERRWSRAVKMIFCLFFLIPMSLAGNRNTNTIFGKKQKLEVKQQLKRLNKPALKSIKSPDGDIIDCVDIYKQPAFDHPLLKNHTIQMRPSFYPEGFSFNESNNISSNSEPKFTQLWHLNGRCPEGTIPIRRTKEEDLLRAGSPANYGRKKHLTVPNPQDDDEESIHEHATYTEDGDKYYGMMAEMNVWNPHTQERFEFSDSQFWIIAGTNDVDLNSIEAGMEVCESLYGDKNTRIFTFWTADAYHNTGCANLLCPGFVQVSHQIAMGATVSPLSTYNGPQYTVNFYVRKLICMMCTMRKDINGDGNWWLTIADRFDLGYWPSSLFPLLSAGAEAVKWGGEVINLRKGGQHTTTQMGSGHFAEEGPNKASFFKNLNVIDGKKLLRAPWHTHTFISKPNCYNLLDYGDYFYFGGPGRNPNCP</sequence>
<accession>A0AAW2D9S3</accession>
<dbReference type="PROSITE" id="PS52045">
    <property type="entry name" value="NEPROSIN_PEP_CD"/>
    <property type="match status" value="1"/>
</dbReference>
<keyword evidence="1" id="KW-0732">Signal</keyword>
<proteinExistence type="predicted"/>
<feature type="signal peptide" evidence="1">
    <location>
        <begin position="1"/>
        <end position="30"/>
    </location>
</feature>